<dbReference type="AlphaFoldDB" id="A0A1L9VS99"/>
<dbReference type="RefSeq" id="XP_022403459.1">
    <property type="nucleotide sequence ID" value="XM_022540674.1"/>
</dbReference>
<dbReference type="GeneID" id="34456935"/>
<feature type="compositionally biased region" description="Acidic residues" evidence="1">
    <location>
        <begin position="107"/>
        <end position="119"/>
    </location>
</feature>
<name>A0A1L9VS99_ASPGL</name>
<evidence type="ECO:0000256" key="1">
    <source>
        <dbReference type="SAM" id="MobiDB-lite"/>
    </source>
</evidence>
<sequence length="119" mass="12695">MPMTWNDQSDAKLLVAILHTTSAKLDYAAIAEYMGPECTKVAVQIRITRLKKQVHDASNPTAAVAASDEGSAPATPEKRKKGAKAGSKNNEGGVKKRPAKKVKRGEDEEAMGTETEESG</sequence>
<keyword evidence="3" id="KW-1185">Reference proteome</keyword>
<protein>
    <recommendedName>
        <fullName evidence="4">AT hook motif protein</fullName>
    </recommendedName>
</protein>
<dbReference type="Proteomes" id="UP000184300">
    <property type="component" value="Unassembled WGS sequence"/>
</dbReference>
<dbReference type="OrthoDB" id="5418867at2759"/>
<organism evidence="2 3">
    <name type="scientific">Aspergillus glaucus CBS 516.65</name>
    <dbReference type="NCBI Taxonomy" id="1160497"/>
    <lineage>
        <taxon>Eukaryota</taxon>
        <taxon>Fungi</taxon>
        <taxon>Dikarya</taxon>
        <taxon>Ascomycota</taxon>
        <taxon>Pezizomycotina</taxon>
        <taxon>Eurotiomycetes</taxon>
        <taxon>Eurotiomycetidae</taxon>
        <taxon>Eurotiales</taxon>
        <taxon>Aspergillaceae</taxon>
        <taxon>Aspergillus</taxon>
        <taxon>Aspergillus subgen. Aspergillus</taxon>
    </lineage>
</organism>
<gene>
    <name evidence="2" type="ORF">ASPGLDRAFT_1267919</name>
</gene>
<evidence type="ECO:0000313" key="2">
    <source>
        <dbReference type="EMBL" id="OJJ86770.1"/>
    </source>
</evidence>
<evidence type="ECO:0008006" key="4">
    <source>
        <dbReference type="Google" id="ProtNLM"/>
    </source>
</evidence>
<dbReference type="STRING" id="1160497.A0A1L9VS99"/>
<accession>A0A1L9VS99</accession>
<dbReference type="EMBL" id="KV878892">
    <property type="protein sequence ID" value="OJJ86770.1"/>
    <property type="molecule type" value="Genomic_DNA"/>
</dbReference>
<feature type="region of interest" description="Disordered" evidence="1">
    <location>
        <begin position="51"/>
        <end position="119"/>
    </location>
</feature>
<dbReference type="VEuPathDB" id="FungiDB:ASPGLDRAFT_1267919"/>
<proteinExistence type="predicted"/>
<reference evidence="3" key="1">
    <citation type="journal article" date="2017" name="Genome Biol.">
        <title>Comparative genomics reveals high biological diversity and specific adaptations in the industrially and medically important fungal genus Aspergillus.</title>
        <authorList>
            <person name="de Vries R.P."/>
            <person name="Riley R."/>
            <person name="Wiebenga A."/>
            <person name="Aguilar-Osorio G."/>
            <person name="Amillis S."/>
            <person name="Uchima C.A."/>
            <person name="Anderluh G."/>
            <person name="Asadollahi M."/>
            <person name="Askin M."/>
            <person name="Barry K."/>
            <person name="Battaglia E."/>
            <person name="Bayram O."/>
            <person name="Benocci T."/>
            <person name="Braus-Stromeyer S.A."/>
            <person name="Caldana C."/>
            <person name="Canovas D."/>
            <person name="Cerqueira G.C."/>
            <person name="Chen F."/>
            <person name="Chen W."/>
            <person name="Choi C."/>
            <person name="Clum A."/>
            <person name="Dos Santos R.A."/>
            <person name="Damasio A.R."/>
            <person name="Diallinas G."/>
            <person name="Emri T."/>
            <person name="Fekete E."/>
            <person name="Flipphi M."/>
            <person name="Freyberg S."/>
            <person name="Gallo A."/>
            <person name="Gournas C."/>
            <person name="Habgood R."/>
            <person name="Hainaut M."/>
            <person name="Harispe M.L."/>
            <person name="Henrissat B."/>
            <person name="Hilden K.S."/>
            <person name="Hope R."/>
            <person name="Hossain A."/>
            <person name="Karabika E."/>
            <person name="Karaffa L."/>
            <person name="Karanyi Z."/>
            <person name="Krasevec N."/>
            <person name="Kuo A."/>
            <person name="Kusch H."/>
            <person name="LaButti K."/>
            <person name="Lagendijk E.L."/>
            <person name="Lapidus A."/>
            <person name="Levasseur A."/>
            <person name="Lindquist E."/>
            <person name="Lipzen A."/>
            <person name="Logrieco A.F."/>
            <person name="MacCabe A."/>
            <person name="Maekelae M.R."/>
            <person name="Malavazi I."/>
            <person name="Melin P."/>
            <person name="Meyer V."/>
            <person name="Mielnichuk N."/>
            <person name="Miskei M."/>
            <person name="Molnar A.P."/>
            <person name="Mule G."/>
            <person name="Ngan C.Y."/>
            <person name="Orejas M."/>
            <person name="Orosz E."/>
            <person name="Ouedraogo J.P."/>
            <person name="Overkamp K.M."/>
            <person name="Park H.-S."/>
            <person name="Perrone G."/>
            <person name="Piumi F."/>
            <person name="Punt P.J."/>
            <person name="Ram A.F."/>
            <person name="Ramon A."/>
            <person name="Rauscher S."/>
            <person name="Record E."/>
            <person name="Riano-Pachon D.M."/>
            <person name="Robert V."/>
            <person name="Roehrig J."/>
            <person name="Ruller R."/>
            <person name="Salamov A."/>
            <person name="Salih N.S."/>
            <person name="Samson R.A."/>
            <person name="Sandor E."/>
            <person name="Sanguinetti M."/>
            <person name="Schuetze T."/>
            <person name="Sepcic K."/>
            <person name="Shelest E."/>
            <person name="Sherlock G."/>
            <person name="Sophianopoulou V."/>
            <person name="Squina F.M."/>
            <person name="Sun H."/>
            <person name="Susca A."/>
            <person name="Todd R.B."/>
            <person name="Tsang A."/>
            <person name="Unkles S.E."/>
            <person name="van de Wiele N."/>
            <person name="van Rossen-Uffink D."/>
            <person name="Oliveira J.V."/>
            <person name="Vesth T.C."/>
            <person name="Visser J."/>
            <person name="Yu J.-H."/>
            <person name="Zhou M."/>
            <person name="Andersen M.R."/>
            <person name="Archer D.B."/>
            <person name="Baker S.E."/>
            <person name="Benoit I."/>
            <person name="Brakhage A.A."/>
            <person name="Braus G.H."/>
            <person name="Fischer R."/>
            <person name="Frisvad J.C."/>
            <person name="Goldman G.H."/>
            <person name="Houbraken J."/>
            <person name="Oakley B."/>
            <person name="Pocsi I."/>
            <person name="Scazzocchio C."/>
            <person name="Seiboth B."/>
            <person name="vanKuyk P.A."/>
            <person name="Wortman J."/>
            <person name="Dyer P.S."/>
            <person name="Grigoriev I.V."/>
        </authorList>
    </citation>
    <scope>NUCLEOTIDE SEQUENCE [LARGE SCALE GENOMIC DNA]</scope>
    <source>
        <strain evidence="3">CBS 516.65</strain>
    </source>
</reference>
<evidence type="ECO:0000313" key="3">
    <source>
        <dbReference type="Proteomes" id="UP000184300"/>
    </source>
</evidence>